<keyword evidence="2" id="KW-1185">Reference proteome</keyword>
<evidence type="ECO:0000313" key="2">
    <source>
        <dbReference type="Proteomes" id="UP000298663"/>
    </source>
</evidence>
<dbReference type="AlphaFoldDB" id="A0A4U5PHH2"/>
<gene>
    <name evidence="1" type="ORF">L596_010058</name>
</gene>
<protein>
    <submittedName>
        <fullName evidence="1">Uncharacterized protein</fullName>
    </submittedName>
</protein>
<organism evidence="1 2">
    <name type="scientific">Steinernema carpocapsae</name>
    <name type="common">Entomopathogenic nematode</name>
    <dbReference type="NCBI Taxonomy" id="34508"/>
    <lineage>
        <taxon>Eukaryota</taxon>
        <taxon>Metazoa</taxon>
        <taxon>Ecdysozoa</taxon>
        <taxon>Nematoda</taxon>
        <taxon>Chromadorea</taxon>
        <taxon>Rhabditida</taxon>
        <taxon>Tylenchina</taxon>
        <taxon>Panagrolaimomorpha</taxon>
        <taxon>Strongyloidoidea</taxon>
        <taxon>Steinernematidae</taxon>
        <taxon>Steinernema</taxon>
    </lineage>
</organism>
<accession>A0A4U5PHH2</accession>
<reference evidence="1 2" key="2">
    <citation type="journal article" date="2019" name="G3 (Bethesda)">
        <title>Hybrid Assembly of the Genome of the Entomopathogenic Nematode Steinernema carpocapsae Identifies the X-Chromosome.</title>
        <authorList>
            <person name="Serra L."/>
            <person name="Macchietto M."/>
            <person name="Macias-Munoz A."/>
            <person name="McGill C.J."/>
            <person name="Rodriguez I.M."/>
            <person name="Rodriguez B."/>
            <person name="Murad R."/>
            <person name="Mortazavi A."/>
        </authorList>
    </citation>
    <scope>NUCLEOTIDE SEQUENCE [LARGE SCALE GENOMIC DNA]</scope>
    <source>
        <strain evidence="1 2">ALL</strain>
    </source>
</reference>
<reference evidence="1 2" key="1">
    <citation type="journal article" date="2015" name="Genome Biol.">
        <title>Comparative genomics of Steinernema reveals deeply conserved gene regulatory networks.</title>
        <authorList>
            <person name="Dillman A.R."/>
            <person name="Macchietto M."/>
            <person name="Porter C.F."/>
            <person name="Rogers A."/>
            <person name="Williams B."/>
            <person name="Antoshechkin I."/>
            <person name="Lee M.M."/>
            <person name="Goodwin Z."/>
            <person name="Lu X."/>
            <person name="Lewis E.E."/>
            <person name="Goodrich-Blair H."/>
            <person name="Stock S.P."/>
            <person name="Adams B.J."/>
            <person name="Sternberg P.W."/>
            <person name="Mortazavi A."/>
        </authorList>
    </citation>
    <scope>NUCLEOTIDE SEQUENCE [LARGE SCALE GENOMIC DNA]</scope>
    <source>
        <strain evidence="1 2">ALL</strain>
    </source>
</reference>
<proteinExistence type="predicted"/>
<dbReference type="Proteomes" id="UP000298663">
    <property type="component" value="Unassembled WGS sequence"/>
</dbReference>
<name>A0A4U5PHH2_STECR</name>
<evidence type="ECO:0000313" key="1">
    <source>
        <dbReference type="EMBL" id="TKR95970.1"/>
    </source>
</evidence>
<comment type="caution">
    <text evidence="1">The sequence shown here is derived from an EMBL/GenBank/DDBJ whole genome shotgun (WGS) entry which is preliminary data.</text>
</comment>
<dbReference type="EMBL" id="AZBU02000002">
    <property type="protein sequence ID" value="TKR95970.1"/>
    <property type="molecule type" value="Genomic_DNA"/>
</dbReference>
<sequence length="95" mass="10749">MSLEALTIASETLRPAAILERSPLSCSRDDRCSTENPAATAREATRMPAVVGGRINRRNKVKLVRQNLIRETDCLRAVLERLDRETLQRARETFL</sequence>